<organism evidence="3 4">
    <name type="scientific">Marinospirillum celere</name>
    <dbReference type="NCBI Taxonomy" id="1122252"/>
    <lineage>
        <taxon>Bacteria</taxon>
        <taxon>Pseudomonadati</taxon>
        <taxon>Pseudomonadota</taxon>
        <taxon>Gammaproteobacteria</taxon>
        <taxon>Oceanospirillales</taxon>
        <taxon>Oceanospirillaceae</taxon>
        <taxon>Marinospirillum</taxon>
    </lineage>
</organism>
<evidence type="ECO:0008006" key="5">
    <source>
        <dbReference type="Google" id="ProtNLM"/>
    </source>
</evidence>
<keyword evidence="4" id="KW-1185">Reference proteome</keyword>
<gene>
    <name evidence="3" type="ORF">SAMN05660443_0123</name>
</gene>
<evidence type="ECO:0000313" key="3">
    <source>
        <dbReference type="EMBL" id="SFB78736.1"/>
    </source>
</evidence>
<dbReference type="InterPro" id="IPR021409">
    <property type="entry name" value="DUF3047"/>
</dbReference>
<dbReference type="Proteomes" id="UP000199058">
    <property type="component" value="Unassembled WGS sequence"/>
</dbReference>
<protein>
    <recommendedName>
        <fullName evidence="5">DUF3047 domain-containing protein</fullName>
    </recommendedName>
</protein>
<name>A0A1I1DWF2_9GAMM</name>
<accession>A0A1I1DWF2</accession>
<evidence type="ECO:0000256" key="1">
    <source>
        <dbReference type="SAM" id="MobiDB-lite"/>
    </source>
</evidence>
<keyword evidence="2" id="KW-0732">Signal</keyword>
<dbReference type="OrthoDB" id="9775969at2"/>
<dbReference type="AlphaFoldDB" id="A0A1I1DWF2"/>
<dbReference type="RefSeq" id="WP_091957687.1">
    <property type="nucleotide sequence ID" value="NZ_FOLH01000001.1"/>
</dbReference>
<reference evidence="3 4" key="1">
    <citation type="submission" date="2016-10" db="EMBL/GenBank/DDBJ databases">
        <authorList>
            <person name="de Groot N.N."/>
        </authorList>
    </citation>
    <scope>NUCLEOTIDE SEQUENCE [LARGE SCALE GENOMIC DNA]</scope>
    <source>
        <strain evidence="3 4">DSM 18438</strain>
    </source>
</reference>
<dbReference type="Pfam" id="PF11249">
    <property type="entry name" value="DUF3047"/>
    <property type="match status" value="1"/>
</dbReference>
<dbReference type="EMBL" id="FOLH01000001">
    <property type="protein sequence ID" value="SFB78736.1"/>
    <property type="molecule type" value="Genomic_DNA"/>
</dbReference>
<dbReference type="STRING" id="1122252.SAMN05660443_0123"/>
<sequence>MQVFCLATPIKLLVLGLFAVGAYADQQQPPAFSQTGLEGWETESFKGQTDYKIVQAGDQQVLFAHTQQAASGLGWEGEPDLKQTPWLHWCWRISNTYPGLDETTKAGDDYPARVYAVASTGFFRWQVQALNYVWASEKPQGSDWPNAFTSRAHLVALQSGDDQLSQWVAESRNLIEDFTSYFDNSDPQIQALALMSDGDNAQVEAQAWYSDLILSASETHPGCPTEPPENSAAGEGRP</sequence>
<feature type="region of interest" description="Disordered" evidence="1">
    <location>
        <begin position="218"/>
        <end position="238"/>
    </location>
</feature>
<evidence type="ECO:0000313" key="4">
    <source>
        <dbReference type="Proteomes" id="UP000199058"/>
    </source>
</evidence>
<feature type="signal peptide" evidence="2">
    <location>
        <begin position="1"/>
        <end position="24"/>
    </location>
</feature>
<proteinExistence type="predicted"/>
<evidence type="ECO:0000256" key="2">
    <source>
        <dbReference type="SAM" id="SignalP"/>
    </source>
</evidence>
<feature type="chain" id="PRO_5011440918" description="DUF3047 domain-containing protein" evidence="2">
    <location>
        <begin position="25"/>
        <end position="238"/>
    </location>
</feature>